<accession>A0A0B7MM47</accession>
<evidence type="ECO:0000256" key="1">
    <source>
        <dbReference type="ARBA" id="ARBA00022448"/>
    </source>
</evidence>
<dbReference type="EMBL" id="CDRZ01000168">
    <property type="protein sequence ID" value="CEO88732.1"/>
    <property type="molecule type" value="Genomic_DNA"/>
</dbReference>
<dbReference type="Pfam" id="PF00005">
    <property type="entry name" value="ABC_tran"/>
    <property type="match status" value="1"/>
</dbReference>
<reference evidence="6" key="1">
    <citation type="submission" date="2015-01" db="EMBL/GenBank/DDBJ databases">
        <authorList>
            <person name="Manzoor Shahid"/>
            <person name="Zubair Saima"/>
        </authorList>
    </citation>
    <scope>NUCLEOTIDE SEQUENCE [LARGE SCALE GENOMIC DNA]</scope>
    <source>
        <strain evidence="6">Sp3</strain>
    </source>
</reference>
<evidence type="ECO:0000313" key="6">
    <source>
        <dbReference type="Proteomes" id="UP000046155"/>
    </source>
</evidence>
<dbReference type="Gene3D" id="3.40.50.300">
    <property type="entry name" value="P-loop containing nucleotide triphosphate hydrolases"/>
    <property type="match status" value="1"/>
</dbReference>
<dbReference type="FunFam" id="3.40.50.300:FF:000134">
    <property type="entry name" value="Iron-enterobactin ABC transporter ATP-binding protein"/>
    <property type="match status" value="1"/>
</dbReference>
<dbReference type="GO" id="GO:0005524">
    <property type="term" value="F:ATP binding"/>
    <property type="evidence" value="ECO:0007669"/>
    <property type="project" value="UniProtKB-KW"/>
</dbReference>
<dbReference type="InterPro" id="IPR003439">
    <property type="entry name" value="ABC_transporter-like_ATP-bd"/>
</dbReference>
<dbReference type="GO" id="GO:0016887">
    <property type="term" value="F:ATP hydrolysis activity"/>
    <property type="evidence" value="ECO:0007669"/>
    <property type="project" value="InterPro"/>
</dbReference>
<keyword evidence="6" id="KW-1185">Reference proteome</keyword>
<evidence type="ECO:0000256" key="3">
    <source>
        <dbReference type="ARBA" id="ARBA00022840"/>
    </source>
</evidence>
<proteinExistence type="predicted"/>
<dbReference type="SUPFAM" id="SSF52540">
    <property type="entry name" value="P-loop containing nucleoside triphosphate hydrolases"/>
    <property type="match status" value="1"/>
</dbReference>
<evidence type="ECO:0000259" key="4">
    <source>
        <dbReference type="PROSITE" id="PS50893"/>
    </source>
</evidence>
<dbReference type="PANTHER" id="PTHR42794">
    <property type="entry name" value="HEMIN IMPORT ATP-BINDING PROTEIN HMUV"/>
    <property type="match status" value="1"/>
</dbReference>
<evidence type="ECO:0000256" key="2">
    <source>
        <dbReference type="ARBA" id="ARBA00022741"/>
    </source>
</evidence>
<dbReference type="CDD" id="cd03214">
    <property type="entry name" value="ABC_Iron-Siderophores_B12_Hemin"/>
    <property type="match status" value="1"/>
</dbReference>
<organism evidence="5 6">
    <name type="scientific">Syntrophaceticus schinkii</name>
    <dbReference type="NCBI Taxonomy" id="499207"/>
    <lineage>
        <taxon>Bacteria</taxon>
        <taxon>Bacillati</taxon>
        <taxon>Bacillota</taxon>
        <taxon>Clostridia</taxon>
        <taxon>Thermoanaerobacterales</taxon>
        <taxon>Thermoanaerobacterales Family III. Incertae Sedis</taxon>
        <taxon>Syntrophaceticus</taxon>
    </lineage>
</organism>
<sequence>MLKGKDDLMMGVLQTKELAVGYGSRTVVDGVNLEALKGQFICLLGPNGSGKSTILRCLAGLLSPLKGSVYLKGDVLYRLEPKDLSRIMAVVLTERLSPGLVTVFDIAAMGRYPYTNFFGHFSEEDTQKTWEALHLVNAHELADRYFSELSDGEKQKVLLARALVQEPEVIVLDEPTTHLDVKHRVEVMEILRQLTKEKGITVILSLHEIDLALKSCETALLVKNGKILAYGPPEAILDEEMVADLYDIESAHFSLSLGGMELINSGGPRSMCWVVPAAVLLSTVF</sequence>
<name>A0A0B7MM47_9FIRM</name>
<protein>
    <recommendedName>
        <fullName evidence="4">ABC transporter domain-containing protein</fullName>
    </recommendedName>
</protein>
<dbReference type="RefSeq" id="WP_198142230.1">
    <property type="nucleotide sequence ID" value="NZ_CDRZ01000168.1"/>
</dbReference>
<dbReference type="PANTHER" id="PTHR42794:SF2">
    <property type="entry name" value="ABC TRANSPORTER ATP-BINDING PROTEIN"/>
    <property type="match status" value="1"/>
</dbReference>
<dbReference type="SMART" id="SM00382">
    <property type="entry name" value="AAA"/>
    <property type="match status" value="1"/>
</dbReference>
<dbReference type="InterPro" id="IPR027417">
    <property type="entry name" value="P-loop_NTPase"/>
</dbReference>
<dbReference type="Proteomes" id="UP000046155">
    <property type="component" value="Unassembled WGS sequence"/>
</dbReference>
<dbReference type="InterPro" id="IPR003593">
    <property type="entry name" value="AAA+_ATPase"/>
</dbReference>
<evidence type="ECO:0000313" key="5">
    <source>
        <dbReference type="EMBL" id="CEO88732.1"/>
    </source>
</evidence>
<keyword evidence="1" id="KW-0813">Transport</keyword>
<keyword evidence="2" id="KW-0547">Nucleotide-binding</keyword>
<gene>
    <name evidence="5" type="ORF">SSCH_250008</name>
</gene>
<dbReference type="AlphaFoldDB" id="A0A0B7MM47"/>
<keyword evidence="3" id="KW-0067">ATP-binding</keyword>
<feature type="domain" description="ABC transporter" evidence="4">
    <location>
        <begin position="13"/>
        <end position="249"/>
    </location>
</feature>
<dbReference type="PROSITE" id="PS50893">
    <property type="entry name" value="ABC_TRANSPORTER_2"/>
    <property type="match status" value="1"/>
</dbReference>